<gene>
    <name evidence="6 9" type="primary">ruvA</name>
    <name evidence="9" type="ORF">QE109_03245</name>
</gene>
<comment type="subcellular location">
    <subcellularLocation>
        <location evidence="6">Cytoplasm</location>
    </subcellularLocation>
</comment>
<feature type="domain" description="DNA helicase Holliday junction RuvA type" evidence="7">
    <location>
        <begin position="21"/>
        <end position="80"/>
    </location>
</feature>
<comment type="subunit">
    <text evidence="6">Homotetramer. Forms an RuvA(8)-RuvB(12)-Holliday junction (HJ) complex. HJ DNA is sandwiched between 2 RuvA tetramers; dsDNA enters through RuvA and exits via RuvB. An RuvB hexamer assembles on each DNA strand where it exits the tetramer. Each RuvB hexamer is contacted by two RuvA subunits (via domain III) on 2 adjacent RuvB subunits; this complex drives branch migration. In the full resolvosome a probable DNA-RuvA(4)-RuvB(12)-RuvC(2) complex forms which resolves the HJ.</text>
</comment>
<evidence type="ECO:0000259" key="7">
    <source>
        <dbReference type="Pfam" id="PF01330"/>
    </source>
</evidence>
<comment type="domain">
    <text evidence="6">Has three domains with a flexible linker between the domains II and III and assumes an 'L' shape. Domain III is highly mobile and contacts RuvB.</text>
</comment>
<name>A0ABT6N9Q4_9FIRM</name>
<organism evidence="9 10">
    <name type="scientific">Fusibacter bizertensis</name>
    <dbReference type="NCBI Taxonomy" id="1488331"/>
    <lineage>
        <taxon>Bacteria</taxon>
        <taxon>Bacillati</taxon>
        <taxon>Bacillota</taxon>
        <taxon>Clostridia</taxon>
        <taxon>Eubacteriales</taxon>
        <taxon>Eubacteriales Family XII. Incertae Sedis</taxon>
        <taxon>Fusibacter</taxon>
    </lineage>
</organism>
<accession>A0ABT6N9Q4</accession>
<feature type="region of interest" description="Domain I" evidence="6">
    <location>
        <begin position="21"/>
        <end position="84"/>
    </location>
</feature>
<feature type="domain" description="Holliday junction DNA helicase RuvA C-terminal" evidence="8">
    <location>
        <begin position="174"/>
        <end position="217"/>
    </location>
</feature>
<keyword evidence="4 6" id="KW-0233">DNA recombination</keyword>
<dbReference type="Pfam" id="PF01330">
    <property type="entry name" value="RuvA_N"/>
    <property type="match status" value="1"/>
</dbReference>
<comment type="caution">
    <text evidence="6">Lacks conserved residue(s) required for the propagation of feature annotation.</text>
</comment>
<dbReference type="Gene3D" id="1.10.150.20">
    <property type="entry name" value="5' to 3' exonuclease, C-terminal subdomain"/>
    <property type="match status" value="1"/>
</dbReference>
<dbReference type="HAMAP" id="MF_00031">
    <property type="entry name" value="DNA_HJ_migration_RuvA"/>
    <property type="match status" value="1"/>
</dbReference>
<comment type="similarity">
    <text evidence="6">Belongs to the RuvA family.</text>
</comment>
<dbReference type="InterPro" id="IPR000085">
    <property type="entry name" value="RuvA"/>
</dbReference>
<protein>
    <recommendedName>
        <fullName evidence="6">Holliday junction branch migration complex subunit RuvA</fullName>
    </recommendedName>
</protein>
<keyword evidence="2 6" id="KW-0227">DNA damage</keyword>
<feature type="region of interest" description="Domain II" evidence="6">
    <location>
        <begin position="85"/>
        <end position="162"/>
    </location>
</feature>
<evidence type="ECO:0000259" key="8">
    <source>
        <dbReference type="Pfam" id="PF07499"/>
    </source>
</evidence>
<evidence type="ECO:0000256" key="6">
    <source>
        <dbReference type="HAMAP-Rule" id="MF_00031"/>
    </source>
</evidence>
<reference evidence="9 10" key="1">
    <citation type="submission" date="2023-04" db="EMBL/GenBank/DDBJ databases">
        <title>Fusibacter bizertensis strain WBS, isolated from littoral bottom sediments of the Arctic seas - biochemical and genomic analysis.</title>
        <authorList>
            <person name="Brioukhanov A.L."/>
        </authorList>
    </citation>
    <scope>NUCLEOTIDE SEQUENCE [LARGE SCALE GENOMIC DNA]</scope>
    <source>
        <strain evidence="9 10">WBS</strain>
    </source>
</reference>
<sequence>MDLNTTRAYNKQYKVIVGGVMIDFIKGKLVHVIGDSVIVENNGIGYKIHTSTGSASDFTVPGEEVIVYTQMIVREDAISLVGFSTREELNMFILLTSVSGIGTKVGVGILSSIPHGQLAGIIATQDIKMLQTAQGVGKKTAERVVLELKDKVPQTLTLSHQDTANGSAVITSTQSDAMEALMALGYTRSEAQGVLKQIDMEQMTVEEIIKASLKKLMQ</sequence>
<evidence type="ECO:0000256" key="2">
    <source>
        <dbReference type="ARBA" id="ARBA00022763"/>
    </source>
</evidence>
<dbReference type="InterPro" id="IPR010994">
    <property type="entry name" value="RuvA_2-like"/>
</dbReference>
<keyword evidence="5 6" id="KW-0234">DNA repair</keyword>
<proteinExistence type="inferred from homology"/>
<dbReference type="Gene3D" id="1.10.8.10">
    <property type="entry name" value="DNA helicase RuvA subunit, C-terminal domain"/>
    <property type="match status" value="1"/>
</dbReference>
<evidence type="ECO:0000256" key="3">
    <source>
        <dbReference type="ARBA" id="ARBA00023125"/>
    </source>
</evidence>
<dbReference type="NCBIfam" id="TIGR00084">
    <property type="entry name" value="ruvA"/>
    <property type="match status" value="1"/>
</dbReference>
<evidence type="ECO:0000313" key="9">
    <source>
        <dbReference type="EMBL" id="MDH8677147.1"/>
    </source>
</evidence>
<dbReference type="InterPro" id="IPR011114">
    <property type="entry name" value="RuvA_C"/>
</dbReference>
<keyword evidence="1 6" id="KW-0963">Cytoplasm</keyword>
<feature type="region of interest" description="Domain III" evidence="6">
    <location>
        <begin position="171"/>
        <end position="218"/>
    </location>
</feature>
<dbReference type="EMBL" id="JARYZI010000001">
    <property type="protein sequence ID" value="MDH8677147.1"/>
    <property type="molecule type" value="Genomic_DNA"/>
</dbReference>
<dbReference type="Gene3D" id="2.40.50.140">
    <property type="entry name" value="Nucleic acid-binding proteins"/>
    <property type="match status" value="1"/>
</dbReference>
<evidence type="ECO:0000256" key="1">
    <source>
        <dbReference type="ARBA" id="ARBA00022490"/>
    </source>
</evidence>
<dbReference type="InterPro" id="IPR036267">
    <property type="entry name" value="RuvA_C_sf"/>
</dbReference>
<comment type="function">
    <text evidence="6">The RuvA-RuvB-RuvC complex processes Holliday junction (HJ) DNA during genetic recombination and DNA repair, while the RuvA-RuvB complex plays an important role in the rescue of blocked DNA replication forks via replication fork reversal (RFR). RuvA specifically binds to HJ cruciform DNA, conferring on it an open structure. The RuvB hexamer acts as an ATP-dependent pump, pulling dsDNA into and through the RuvAB complex. HJ branch migration allows RuvC to scan DNA until it finds its consensus sequence, where it cleaves and resolves the cruciform DNA.</text>
</comment>
<dbReference type="CDD" id="cd14332">
    <property type="entry name" value="UBA_RuvA_C"/>
    <property type="match status" value="1"/>
</dbReference>
<dbReference type="InterPro" id="IPR013849">
    <property type="entry name" value="DNA_helicase_Holl-junc_RuvA_I"/>
</dbReference>
<keyword evidence="3 6" id="KW-0238">DNA-binding</keyword>
<dbReference type="Pfam" id="PF14520">
    <property type="entry name" value="HHH_5"/>
    <property type="match status" value="1"/>
</dbReference>
<evidence type="ECO:0000256" key="4">
    <source>
        <dbReference type="ARBA" id="ARBA00023172"/>
    </source>
</evidence>
<dbReference type="InterPro" id="IPR012340">
    <property type="entry name" value="NA-bd_OB-fold"/>
</dbReference>
<dbReference type="Pfam" id="PF07499">
    <property type="entry name" value="RuvA_C"/>
    <property type="match status" value="1"/>
</dbReference>
<dbReference type="SUPFAM" id="SSF46929">
    <property type="entry name" value="DNA helicase RuvA subunit, C-terminal domain"/>
    <property type="match status" value="1"/>
</dbReference>
<dbReference type="SUPFAM" id="SSF47781">
    <property type="entry name" value="RuvA domain 2-like"/>
    <property type="match status" value="1"/>
</dbReference>
<comment type="caution">
    <text evidence="9">The sequence shown here is derived from an EMBL/GenBank/DDBJ whole genome shotgun (WGS) entry which is preliminary data.</text>
</comment>
<dbReference type="Proteomes" id="UP001158045">
    <property type="component" value="Unassembled WGS sequence"/>
</dbReference>
<evidence type="ECO:0000313" key="10">
    <source>
        <dbReference type="Proteomes" id="UP001158045"/>
    </source>
</evidence>
<dbReference type="SUPFAM" id="SSF50249">
    <property type="entry name" value="Nucleic acid-binding proteins"/>
    <property type="match status" value="1"/>
</dbReference>
<keyword evidence="10" id="KW-1185">Reference proteome</keyword>
<evidence type="ECO:0000256" key="5">
    <source>
        <dbReference type="ARBA" id="ARBA00023204"/>
    </source>
</evidence>